<dbReference type="GeneID" id="18762484"/>
<dbReference type="SUPFAM" id="SSF52096">
    <property type="entry name" value="ClpP/crotonase"/>
    <property type="match status" value="1"/>
</dbReference>
<evidence type="ECO:0000256" key="7">
    <source>
        <dbReference type="SAM" id="MobiDB-lite"/>
    </source>
</evidence>
<keyword evidence="5" id="KW-0413">Isomerase</keyword>
<feature type="region of interest" description="Disordered" evidence="7">
    <location>
        <begin position="80"/>
        <end position="115"/>
    </location>
</feature>
<dbReference type="PANTHER" id="PTHR11941:SF158">
    <property type="entry name" value="ENOYL-COA HYDRATASE (AFU_ORTHOLOGUE AFUA_2G10650)"/>
    <property type="match status" value="1"/>
</dbReference>
<name>K1X3N3_MARBU</name>
<dbReference type="Pfam" id="PF00378">
    <property type="entry name" value="ECH_1"/>
    <property type="match status" value="1"/>
</dbReference>
<dbReference type="KEGG" id="mbe:MBM_06549"/>
<keyword evidence="4" id="KW-0576">Peroxisome</keyword>
<gene>
    <name evidence="8" type="ORF">MBM_06549</name>
</gene>
<dbReference type="FunFam" id="3.90.226.10:FF:000074">
    <property type="entry name" value="Enoyl-CoA hydratase (AFU_orthologue AFUA_2G10650)"/>
    <property type="match status" value="1"/>
</dbReference>
<keyword evidence="6" id="KW-0456">Lyase</keyword>
<dbReference type="GO" id="GO:0005777">
    <property type="term" value="C:peroxisome"/>
    <property type="evidence" value="ECO:0007669"/>
    <property type="project" value="UniProtKB-SubCell"/>
</dbReference>
<dbReference type="Gene3D" id="3.90.226.10">
    <property type="entry name" value="2-enoyl-CoA Hydratase, Chain A, domain 1"/>
    <property type="match status" value="1"/>
</dbReference>
<accession>K1X3N3</accession>
<evidence type="ECO:0000256" key="3">
    <source>
        <dbReference type="ARBA" id="ARBA00005254"/>
    </source>
</evidence>
<dbReference type="GO" id="GO:0006635">
    <property type="term" value="P:fatty acid beta-oxidation"/>
    <property type="evidence" value="ECO:0007669"/>
    <property type="project" value="TreeGrafter"/>
</dbReference>
<dbReference type="CDD" id="cd06558">
    <property type="entry name" value="crotonase-like"/>
    <property type="match status" value="1"/>
</dbReference>
<dbReference type="AlphaFoldDB" id="K1X3N3"/>
<evidence type="ECO:0000256" key="5">
    <source>
        <dbReference type="ARBA" id="ARBA00023235"/>
    </source>
</evidence>
<evidence type="ECO:0000256" key="4">
    <source>
        <dbReference type="ARBA" id="ARBA00023140"/>
    </source>
</evidence>
<dbReference type="Proteomes" id="UP000006753">
    <property type="component" value="Unassembled WGS sequence"/>
</dbReference>
<evidence type="ECO:0000256" key="2">
    <source>
        <dbReference type="ARBA" id="ARBA00004924"/>
    </source>
</evidence>
<dbReference type="GO" id="GO:0005739">
    <property type="term" value="C:mitochondrion"/>
    <property type="evidence" value="ECO:0007669"/>
    <property type="project" value="TreeGrafter"/>
</dbReference>
<protein>
    <submittedName>
        <fullName evidence="8">Enoyl-CoA hydratase/carnithine racemase</fullName>
    </submittedName>
</protein>
<dbReference type="eggNOG" id="KOG1680">
    <property type="taxonomic scope" value="Eukaryota"/>
</dbReference>
<proteinExistence type="inferred from homology"/>
<evidence type="ECO:0000256" key="6">
    <source>
        <dbReference type="ARBA" id="ARBA00023239"/>
    </source>
</evidence>
<comment type="pathway">
    <text evidence="2">Siderophore biosynthesis.</text>
</comment>
<comment type="subcellular location">
    <subcellularLocation>
        <location evidence="1">Peroxisome</location>
    </subcellularLocation>
</comment>
<dbReference type="OMA" id="DPDLHWK"/>
<evidence type="ECO:0000313" key="8">
    <source>
        <dbReference type="EMBL" id="EKD15333.1"/>
    </source>
</evidence>
<organism evidence="8 9">
    <name type="scientific">Marssonina brunnea f. sp. multigermtubi (strain MB_m1)</name>
    <name type="common">Marssonina leaf spot fungus</name>
    <dbReference type="NCBI Taxonomy" id="1072389"/>
    <lineage>
        <taxon>Eukaryota</taxon>
        <taxon>Fungi</taxon>
        <taxon>Dikarya</taxon>
        <taxon>Ascomycota</taxon>
        <taxon>Pezizomycotina</taxon>
        <taxon>Leotiomycetes</taxon>
        <taxon>Helotiales</taxon>
        <taxon>Drepanopezizaceae</taxon>
        <taxon>Drepanopeziza</taxon>
    </lineage>
</organism>
<sequence length="285" mass="30641">MTTNPPPPGIPEIKLSYPTPSILLITINRPKDLNCMNSTMNHYLHALYTWYDAQPSLLCAILTGTGRAFCAGADLKEWNASHEKPPSTNTNTDTNTSAALSSMPPSGFGGLSRRSGKKPVICAVNGLCLGGGCEMVINADMVVADRQRAVFGLPEVKIGVVALAGALTRLTRTVGRQRAMEMALTGRALSADEARDWGLVNRVVDGGEVVAEAVRLAESVCANSPDSVIVSREGVKLGWEGVGAEEGTRQLMELWYGRIDKGDNMKEGVRSFVEKRKPKWVASKL</sequence>
<dbReference type="InParanoid" id="K1X3N3"/>
<dbReference type="GO" id="GO:0016853">
    <property type="term" value="F:isomerase activity"/>
    <property type="evidence" value="ECO:0007669"/>
    <property type="project" value="UniProtKB-KW"/>
</dbReference>
<dbReference type="OrthoDB" id="2139957at2759"/>
<dbReference type="STRING" id="1072389.K1X3N3"/>
<dbReference type="GO" id="GO:0016829">
    <property type="term" value="F:lyase activity"/>
    <property type="evidence" value="ECO:0007669"/>
    <property type="project" value="UniProtKB-KW"/>
</dbReference>
<dbReference type="PANTHER" id="PTHR11941">
    <property type="entry name" value="ENOYL-COA HYDRATASE-RELATED"/>
    <property type="match status" value="1"/>
</dbReference>
<dbReference type="HOGENOM" id="CLU_009834_7_6_1"/>
<dbReference type="EMBL" id="JH921442">
    <property type="protein sequence ID" value="EKD15333.1"/>
    <property type="molecule type" value="Genomic_DNA"/>
</dbReference>
<dbReference type="InterPro" id="IPR001753">
    <property type="entry name" value="Enoyl-CoA_hydra/iso"/>
</dbReference>
<evidence type="ECO:0000256" key="1">
    <source>
        <dbReference type="ARBA" id="ARBA00004275"/>
    </source>
</evidence>
<keyword evidence="9" id="KW-1185">Reference proteome</keyword>
<comment type="similarity">
    <text evidence="3">Belongs to the enoyl-CoA hydratase/isomerase family.</text>
</comment>
<dbReference type="InterPro" id="IPR029045">
    <property type="entry name" value="ClpP/crotonase-like_dom_sf"/>
</dbReference>
<reference evidence="8 9" key="1">
    <citation type="journal article" date="2012" name="BMC Genomics">
        <title>Sequencing the genome of Marssonina brunnea reveals fungus-poplar co-evolution.</title>
        <authorList>
            <person name="Zhu S."/>
            <person name="Cao Y.-Z."/>
            <person name="Jiang C."/>
            <person name="Tan B.-Y."/>
            <person name="Wang Z."/>
            <person name="Feng S."/>
            <person name="Zhang L."/>
            <person name="Su X.-H."/>
            <person name="Brejova B."/>
            <person name="Vinar T."/>
            <person name="Xu M."/>
            <person name="Wang M.-X."/>
            <person name="Zhang S.-G."/>
            <person name="Huang M.-R."/>
            <person name="Wu R."/>
            <person name="Zhou Y."/>
        </authorList>
    </citation>
    <scope>NUCLEOTIDE SEQUENCE [LARGE SCALE GENOMIC DNA]</scope>
    <source>
        <strain evidence="8 9">MB_m1</strain>
    </source>
</reference>
<evidence type="ECO:0000313" key="9">
    <source>
        <dbReference type="Proteomes" id="UP000006753"/>
    </source>
</evidence>